<dbReference type="PROSITE" id="PS51737">
    <property type="entry name" value="RECOMBINASE_DNA_BIND"/>
    <property type="match status" value="1"/>
</dbReference>
<feature type="domain" description="Resolvase/invertase-type recombinase catalytic" evidence="1">
    <location>
        <begin position="29"/>
        <end position="176"/>
    </location>
</feature>
<dbReference type="Gene3D" id="3.40.50.1390">
    <property type="entry name" value="Resolvase, N-terminal catalytic domain"/>
    <property type="match status" value="1"/>
</dbReference>
<dbReference type="EMBL" id="PFBV01000003">
    <property type="protein sequence ID" value="PIT88669.1"/>
    <property type="molecule type" value="Genomic_DNA"/>
</dbReference>
<dbReference type="Pfam" id="PF00239">
    <property type="entry name" value="Resolvase"/>
    <property type="match status" value="1"/>
</dbReference>
<feature type="domain" description="Recombinase" evidence="2">
    <location>
        <begin position="183"/>
        <end position="297"/>
    </location>
</feature>
<sequence length="450" mass="52250">MEQFRANQTVIERPLSAMNAKPIEVIPTRYCLYARKSLEADEKQALSIDSQIKEMIRIAERDSLPIAEIRRESHSAKASGQRPVYNHLIEDIRKGVFTGILTWAPDRLSRNAGDLGVLVDLMDQGLLHEIRTYGQKFTNSPNEKFLLMILGSQAKLENDNRGMNIKRGMRNRVEMGLWPGIAPVGYLNEKRIDRKCQVILDPIRAPIIKKIFEKVAYEGWSGRQIYGWLKNDLKFKTRTDKFLSLSNIYLVLRNSFFYGAFEYPRKSGNWYTGVHEPLISKELFEQVQKRMLDYQTGKTQGKEFAFTKLITCGLCGSGITADEKFKRQKNGNVHRYVYYGCCKGKDKNCKAEYIREDNLIEQILGLVDTLSLDELGMKEKVEKEIERYHKFRMGVLGLNDTEQEQQKQIDMKNYAKYILKEGQLFEKRELLANLKSLLKLKDKIIYLNNR</sequence>
<dbReference type="InterPro" id="IPR036162">
    <property type="entry name" value="Resolvase-like_N_sf"/>
</dbReference>
<dbReference type="GO" id="GO:0000150">
    <property type="term" value="F:DNA strand exchange activity"/>
    <property type="evidence" value="ECO:0007669"/>
    <property type="project" value="InterPro"/>
</dbReference>
<evidence type="ECO:0000259" key="2">
    <source>
        <dbReference type="PROSITE" id="PS51737"/>
    </source>
</evidence>
<dbReference type="InterPro" id="IPR006119">
    <property type="entry name" value="Resolv_N"/>
</dbReference>
<evidence type="ECO:0008006" key="5">
    <source>
        <dbReference type="Google" id="ProtNLM"/>
    </source>
</evidence>
<proteinExistence type="predicted"/>
<dbReference type="InterPro" id="IPR025827">
    <property type="entry name" value="Zn_ribbon_recom_dom"/>
</dbReference>
<name>A0A2M6W780_9BACT</name>
<dbReference type="AlphaFoldDB" id="A0A2M6W780"/>
<dbReference type="GO" id="GO:0003677">
    <property type="term" value="F:DNA binding"/>
    <property type="evidence" value="ECO:0007669"/>
    <property type="project" value="InterPro"/>
</dbReference>
<comment type="caution">
    <text evidence="3">The sequence shown here is derived from an EMBL/GenBank/DDBJ whole genome shotgun (WGS) entry which is preliminary data.</text>
</comment>
<dbReference type="Pfam" id="PF07508">
    <property type="entry name" value="Recombinase"/>
    <property type="match status" value="1"/>
</dbReference>
<dbReference type="SMART" id="SM00857">
    <property type="entry name" value="Resolvase"/>
    <property type="match status" value="1"/>
</dbReference>
<reference evidence="4" key="1">
    <citation type="submission" date="2017-09" db="EMBL/GenBank/DDBJ databases">
        <title>Depth-based differentiation of microbial function through sediment-hosted aquifers and enrichment of novel symbionts in the deep terrestrial subsurface.</title>
        <authorList>
            <person name="Probst A.J."/>
            <person name="Ladd B."/>
            <person name="Jarett J.K."/>
            <person name="Geller-Mcgrath D.E."/>
            <person name="Sieber C.M.K."/>
            <person name="Emerson J.B."/>
            <person name="Anantharaman K."/>
            <person name="Thomas B.C."/>
            <person name="Malmstrom R."/>
            <person name="Stieglmeier M."/>
            <person name="Klingl A."/>
            <person name="Woyke T."/>
            <person name="Ryan C.M."/>
            <person name="Banfield J.F."/>
        </authorList>
    </citation>
    <scope>NUCLEOTIDE SEQUENCE [LARGE SCALE GENOMIC DNA]</scope>
</reference>
<accession>A0A2M6W780</accession>
<dbReference type="CDD" id="cd00338">
    <property type="entry name" value="Ser_Recombinase"/>
    <property type="match status" value="1"/>
</dbReference>
<dbReference type="InterPro" id="IPR038109">
    <property type="entry name" value="DNA_bind_recomb_sf"/>
</dbReference>
<dbReference type="InterPro" id="IPR050639">
    <property type="entry name" value="SSR_resolvase"/>
</dbReference>
<organism evidence="3 4">
    <name type="scientific">Candidatus Magasanikbacteria bacterium CG10_big_fil_rev_8_21_14_0_10_36_32</name>
    <dbReference type="NCBI Taxonomy" id="1974646"/>
    <lineage>
        <taxon>Bacteria</taxon>
        <taxon>Candidatus Magasanikiibacteriota</taxon>
    </lineage>
</organism>
<dbReference type="PANTHER" id="PTHR30461:SF23">
    <property type="entry name" value="DNA RECOMBINASE-RELATED"/>
    <property type="match status" value="1"/>
</dbReference>
<dbReference type="PROSITE" id="PS51736">
    <property type="entry name" value="RECOMBINASES_3"/>
    <property type="match status" value="1"/>
</dbReference>
<protein>
    <recommendedName>
        <fullName evidence="5">Recombinase family protein</fullName>
    </recommendedName>
</protein>
<dbReference type="Gene3D" id="3.90.1750.20">
    <property type="entry name" value="Putative Large Serine Recombinase, Chain B, Domain 2"/>
    <property type="match status" value="1"/>
</dbReference>
<evidence type="ECO:0000313" key="3">
    <source>
        <dbReference type="EMBL" id="PIT88669.1"/>
    </source>
</evidence>
<dbReference type="Pfam" id="PF13408">
    <property type="entry name" value="Zn_ribbon_recom"/>
    <property type="match status" value="1"/>
</dbReference>
<dbReference type="PANTHER" id="PTHR30461">
    <property type="entry name" value="DNA-INVERTASE FROM LAMBDOID PROPHAGE"/>
    <property type="match status" value="1"/>
</dbReference>
<dbReference type="SUPFAM" id="SSF53041">
    <property type="entry name" value="Resolvase-like"/>
    <property type="match status" value="1"/>
</dbReference>
<evidence type="ECO:0000313" key="4">
    <source>
        <dbReference type="Proteomes" id="UP000231426"/>
    </source>
</evidence>
<evidence type="ECO:0000259" key="1">
    <source>
        <dbReference type="PROSITE" id="PS51736"/>
    </source>
</evidence>
<dbReference type="Proteomes" id="UP000231426">
    <property type="component" value="Unassembled WGS sequence"/>
</dbReference>
<dbReference type="InterPro" id="IPR011109">
    <property type="entry name" value="DNA_bind_recombinase_dom"/>
</dbReference>
<gene>
    <name evidence="3" type="ORF">COU29_02790</name>
</gene>